<gene>
    <name evidence="3" type="ORF">F6S87_03310</name>
</gene>
<evidence type="ECO:0000256" key="2">
    <source>
        <dbReference type="SAM" id="Phobius"/>
    </source>
</evidence>
<feature type="transmembrane region" description="Helical" evidence="2">
    <location>
        <begin position="258"/>
        <end position="277"/>
    </location>
</feature>
<sequence>MGSSKSAKRNRRRKRVASQAATIRAQRRADERRRHDEQMAVASRQLDATAASRKQSAVAGRAREKQAAPAVSAAPAAPVPVDRTHDRRAGGRRHPVNWRLWRSNQPGGWVMAMSPALAGVVLGRVGWNAFWLFCLWALCYCVQFTAARWFKSHFRPTYLAPMLSYVIVLALAGLPFVVLHPGILRWAPWFVLLVAVSMLGAYLRRERSLWANAAAVLASCSMVPVIYSYSAGILEIFQPALDRRPGLHTWWPPYSLEQTAVTCALAFVALQFASVLFVKTMIRNRGSRAYYAASITWCILVAFAGFETNLTLGILGCLLALKATILPPISLARRWPPKAAGIAEAVTAVVGFFMIVCSLY</sequence>
<dbReference type="RefSeq" id="WP_163227203.1">
    <property type="nucleotide sequence ID" value="NZ_VYSG01000001.1"/>
</dbReference>
<feature type="compositionally biased region" description="Basic and acidic residues" evidence="1">
    <location>
        <begin position="27"/>
        <end position="38"/>
    </location>
</feature>
<feature type="transmembrane region" description="Helical" evidence="2">
    <location>
        <begin position="186"/>
        <end position="203"/>
    </location>
</feature>
<keyword evidence="2" id="KW-1133">Transmembrane helix</keyword>
<dbReference type="Pfam" id="PF14256">
    <property type="entry name" value="YwiC"/>
    <property type="match status" value="1"/>
</dbReference>
<evidence type="ECO:0000313" key="4">
    <source>
        <dbReference type="Proteomes" id="UP000469292"/>
    </source>
</evidence>
<evidence type="ECO:0000313" key="3">
    <source>
        <dbReference type="EMBL" id="NEG69660.1"/>
    </source>
</evidence>
<accession>A0A6I5NB19</accession>
<protein>
    <submittedName>
        <fullName evidence="3">YwiC-like family protein</fullName>
    </submittedName>
</protein>
<dbReference type="AlphaFoldDB" id="A0A6I5NB19"/>
<feature type="transmembrane region" description="Helical" evidence="2">
    <location>
        <begin position="129"/>
        <end position="150"/>
    </location>
</feature>
<keyword evidence="4" id="KW-1185">Reference proteome</keyword>
<feature type="compositionally biased region" description="Low complexity" evidence="1">
    <location>
        <begin position="67"/>
        <end position="81"/>
    </location>
</feature>
<feature type="transmembrane region" description="Helical" evidence="2">
    <location>
        <begin position="339"/>
        <end position="356"/>
    </location>
</feature>
<reference evidence="3 4" key="1">
    <citation type="submission" date="2019-09" db="EMBL/GenBank/DDBJ databases">
        <title>Phylogenetic characterization of a novel taxon of the genus Bifidobacterium: Bifidobacterium choloepi sp. nov.</title>
        <authorList>
            <person name="Modesto M."/>
            <person name="Satti M."/>
        </authorList>
    </citation>
    <scope>NUCLEOTIDE SEQUENCE [LARGE SCALE GENOMIC DNA]</scope>
    <source>
        <strain evidence="3 4">BRDM6</strain>
    </source>
</reference>
<evidence type="ECO:0000256" key="1">
    <source>
        <dbReference type="SAM" id="MobiDB-lite"/>
    </source>
</evidence>
<dbReference type="InterPro" id="IPR025576">
    <property type="entry name" value="YwiC"/>
</dbReference>
<name>A0A6I5NB19_9BIFI</name>
<feature type="transmembrane region" description="Helical" evidence="2">
    <location>
        <begin position="215"/>
        <end position="238"/>
    </location>
</feature>
<dbReference type="Proteomes" id="UP000469292">
    <property type="component" value="Unassembled WGS sequence"/>
</dbReference>
<keyword evidence="2" id="KW-0472">Membrane</keyword>
<comment type="caution">
    <text evidence="3">The sequence shown here is derived from an EMBL/GenBank/DDBJ whole genome shotgun (WGS) entry which is preliminary data.</text>
</comment>
<proteinExistence type="predicted"/>
<organism evidence="3 4">
    <name type="scientific">Bifidobacterium choloepi</name>
    <dbReference type="NCBI Taxonomy" id="2614131"/>
    <lineage>
        <taxon>Bacteria</taxon>
        <taxon>Bacillati</taxon>
        <taxon>Actinomycetota</taxon>
        <taxon>Actinomycetes</taxon>
        <taxon>Bifidobacteriales</taxon>
        <taxon>Bifidobacteriaceae</taxon>
        <taxon>Bifidobacterium</taxon>
    </lineage>
</organism>
<dbReference type="EMBL" id="VYSG01000001">
    <property type="protein sequence ID" value="NEG69660.1"/>
    <property type="molecule type" value="Genomic_DNA"/>
</dbReference>
<feature type="region of interest" description="Disordered" evidence="1">
    <location>
        <begin position="1"/>
        <end position="91"/>
    </location>
</feature>
<feature type="compositionally biased region" description="Basic residues" evidence="1">
    <location>
        <begin position="1"/>
        <end position="16"/>
    </location>
</feature>
<feature type="transmembrane region" description="Helical" evidence="2">
    <location>
        <begin position="162"/>
        <end position="180"/>
    </location>
</feature>
<keyword evidence="2" id="KW-0812">Transmembrane</keyword>
<feature type="transmembrane region" description="Helical" evidence="2">
    <location>
        <begin position="107"/>
        <end position="123"/>
    </location>
</feature>